<keyword evidence="2" id="KW-0378">Hydrolase</keyword>
<dbReference type="Gene3D" id="3.30.70.360">
    <property type="match status" value="1"/>
</dbReference>
<protein>
    <submittedName>
        <fullName evidence="4">M20 family metallopeptidase</fullName>
    </submittedName>
</protein>
<evidence type="ECO:0000256" key="2">
    <source>
        <dbReference type="ARBA" id="ARBA00022801"/>
    </source>
</evidence>
<dbReference type="PIRSF" id="PIRSF037238">
    <property type="entry name" value="Carboxypeptidase_G2"/>
    <property type="match status" value="1"/>
</dbReference>
<feature type="domain" description="Peptidase M20 dimerisation" evidence="3">
    <location>
        <begin position="187"/>
        <end position="285"/>
    </location>
</feature>
<accession>A0ABV2DGJ6</accession>
<dbReference type="Proteomes" id="UP001548832">
    <property type="component" value="Unassembled WGS sequence"/>
</dbReference>
<dbReference type="InterPro" id="IPR050072">
    <property type="entry name" value="Peptidase_M20A"/>
</dbReference>
<sequence length="387" mass="40493">MTTDKAEAISAWLDEQAPAMLVLLGELVDIDSGSHDKAGVDRVGARLVRFYAEHSIDVTTIPIAGFGDILRAEAGPASRGRGRRNYLLMGHRDTVFGKGEAVRRPFSTRDGRAYGPGVADMKGGLVMNAFVMAALKRFAPEIPVVSLMTGDEEIGSATARPSIEAEAKCAVAVFNSEPGRVSGNIVTGRKGGFGYRFDITGKAAHSGVNFTEGASAIAELAHKINALHALTDVEEGMTLNVGLVGGGVSVNTVAPTASGEVDVRFVTNAQRDALIEAIDAIMATSFVSGTSTKAVRDSDFFPLVPTPRSEELTRRYLEIARTIGLDIEGEFTGGCADSGFAASAGAPTICGVGPVGGKAHTEEEYIETATLAQRARVAALTIFAMAQ</sequence>
<dbReference type="Gene3D" id="3.40.630.10">
    <property type="entry name" value="Zn peptidases"/>
    <property type="match status" value="1"/>
</dbReference>
<dbReference type="InterPro" id="IPR011650">
    <property type="entry name" value="Peptidase_M20_dimer"/>
</dbReference>
<evidence type="ECO:0000256" key="1">
    <source>
        <dbReference type="ARBA" id="ARBA00022723"/>
    </source>
</evidence>
<dbReference type="Pfam" id="PF01546">
    <property type="entry name" value="Peptidase_M20"/>
    <property type="match status" value="1"/>
</dbReference>
<gene>
    <name evidence="4" type="ORF">ABVQ20_19520</name>
</gene>
<comment type="caution">
    <text evidence="4">The sequence shown here is derived from an EMBL/GenBank/DDBJ whole genome shotgun (WGS) entry which is preliminary data.</text>
</comment>
<dbReference type="InterPro" id="IPR002933">
    <property type="entry name" value="Peptidase_M20"/>
</dbReference>
<dbReference type="InterPro" id="IPR036264">
    <property type="entry name" value="Bact_exopeptidase_dim_dom"/>
</dbReference>
<dbReference type="EMBL" id="JBEWSZ010000001">
    <property type="protein sequence ID" value="MET2829175.1"/>
    <property type="molecule type" value="Genomic_DNA"/>
</dbReference>
<proteinExistence type="predicted"/>
<dbReference type="SUPFAM" id="SSF53187">
    <property type="entry name" value="Zn-dependent exopeptidases"/>
    <property type="match status" value="1"/>
</dbReference>
<keyword evidence="5" id="KW-1185">Reference proteome</keyword>
<keyword evidence="1" id="KW-0479">Metal-binding</keyword>
<evidence type="ECO:0000313" key="5">
    <source>
        <dbReference type="Proteomes" id="UP001548832"/>
    </source>
</evidence>
<name>A0ABV2DGJ6_9HYPH</name>
<dbReference type="RefSeq" id="WP_354461137.1">
    <property type="nucleotide sequence ID" value="NZ_JBEWSZ010000001.1"/>
</dbReference>
<dbReference type="InterPro" id="IPR017150">
    <property type="entry name" value="Pept_M20_glutamate_carboxypep"/>
</dbReference>
<dbReference type="CDD" id="cd03885">
    <property type="entry name" value="M20_CPDG2"/>
    <property type="match status" value="1"/>
</dbReference>
<reference evidence="4 5" key="1">
    <citation type="submission" date="2024-06" db="EMBL/GenBank/DDBJ databases">
        <authorList>
            <person name="Kim D.-U."/>
        </authorList>
    </citation>
    <scope>NUCLEOTIDE SEQUENCE [LARGE SCALE GENOMIC DNA]</scope>
    <source>
        <strain evidence="4 5">KACC15460</strain>
    </source>
</reference>
<evidence type="ECO:0000259" key="3">
    <source>
        <dbReference type="Pfam" id="PF07687"/>
    </source>
</evidence>
<dbReference type="Pfam" id="PF07687">
    <property type="entry name" value="M20_dimer"/>
    <property type="match status" value="1"/>
</dbReference>
<dbReference type="PANTHER" id="PTHR43808:SF9">
    <property type="entry name" value="BLL0789 PROTEIN"/>
    <property type="match status" value="1"/>
</dbReference>
<dbReference type="PANTHER" id="PTHR43808">
    <property type="entry name" value="ACETYLORNITHINE DEACETYLASE"/>
    <property type="match status" value="1"/>
</dbReference>
<dbReference type="SUPFAM" id="SSF55031">
    <property type="entry name" value="Bacterial exopeptidase dimerisation domain"/>
    <property type="match status" value="1"/>
</dbReference>
<organism evidence="4 5">
    <name type="scientific">Mesorhizobium shangrilense</name>
    <dbReference type="NCBI Taxonomy" id="460060"/>
    <lineage>
        <taxon>Bacteria</taxon>
        <taxon>Pseudomonadati</taxon>
        <taxon>Pseudomonadota</taxon>
        <taxon>Alphaproteobacteria</taxon>
        <taxon>Hyphomicrobiales</taxon>
        <taxon>Phyllobacteriaceae</taxon>
        <taxon>Mesorhizobium</taxon>
    </lineage>
</organism>
<evidence type="ECO:0000313" key="4">
    <source>
        <dbReference type="EMBL" id="MET2829175.1"/>
    </source>
</evidence>